<dbReference type="InterPro" id="IPR017871">
    <property type="entry name" value="ABC_transporter-like_CS"/>
</dbReference>
<feature type="region of interest" description="Disordered" evidence="6">
    <location>
        <begin position="309"/>
        <end position="333"/>
    </location>
</feature>
<dbReference type="AlphaFoldDB" id="A0A2A3YU48"/>
<evidence type="ECO:0000256" key="3">
    <source>
        <dbReference type="ARBA" id="ARBA00022741"/>
    </source>
</evidence>
<evidence type="ECO:0000313" key="8">
    <source>
        <dbReference type="EMBL" id="AZT98856.1"/>
    </source>
</evidence>
<dbReference type="GO" id="GO:0046677">
    <property type="term" value="P:response to antibiotic"/>
    <property type="evidence" value="ECO:0007669"/>
    <property type="project" value="UniProtKB-KW"/>
</dbReference>
<name>A0A2A3YU48_BREAU</name>
<dbReference type="InterPro" id="IPR003439">
    <property type="entry name" value="ABC_transporter-like_ATP-bd"/>
</dbReference>
<evidence type="ECO:0000256" key="5">
    <source>
        <dbReference type="ARBA" id="ARBA00023251"/>
    </source>
</evidence>
<dbReference type="Gene3D" id="3.40.50.300">
    <property type="entry name" value="P-loop containing nucleotide triphosphate hydrolases"/>
    <property type="match status" value="1"/>
</dbReference>
<accession>A0A2A3YU48</accession>
<proteinExistence type="predicted"/>
<dbReference type="EMBL" id="NRGQ01000012">
    <property type="protein sequence ID" value="PCC42817.1"/>
    <property type="molecule type" value="Genomic_DNA"/>
</dbReference>
<evidence type="ECO:0000313" key="9">
    <source>
        <dbReference type="EMBL" id="PCC42817.1"/>
    </source>
</evidence>
<dbReference type="RefSeq" id="WP_096178235.1">
    <property type="nucleotide sequence ID" value="NZ_CP025331.1"/>
</dbReference>
<gene>
    <name evidence="9" type="ORF">CIK65_10420</name>
    <name evidence="8" type="ORF">CXR27_19095</name>
</gene>
<dbReference type="Proteomes" id="UP000282731">
    <property type="component" value="Chromosome"/>
</dbReference>
<keyword evidence="4 9" id="KW-0067">ATP-binding</keyword>
<evidence type="ECO:0000256" key="4">
    <source>
        <dbReference type="ARBA" id="ARBA00022840"/>
    </source>
</evidence>
<evidence type="ECO:0000256" key="1">
    <source>
        <dbReference type="ARBA" id="ARBA00004202"/>
    </source>
</evidence>
<evidence type="ECO:0000256" key="2">
    <source>
        <dbReference type="ARBA" id="ARBA00022448"/>
    </source>
</evidence>
<evidence type="ECO:0000313" key="10">
    <source>
        <dbReference type="Proteomes" id="UP000218620"/>
    </source>
</evidence>
<reference evidence="8 11" key="3">
    <citation type="submission" date="2019-01" db="EMBL/GenBank/DDBJ databases">
        <title>Comparative genomic analysis of Brevibacterium aurantiacum sheds light on its evolution and its adaptation to smear-ripened cheeses.</title>
        <authorList>
            <person name="Moineau S."/>
        </authorList>
    </citation>
    <scope>NUCLEOTIDE SEQUENCE [LARGE SCALE GENOMIC DNA]</scope>
    <source>
        <strain evidence="8 11">SMQ-1420</strain>
    </source>
</reference>
<dbReference type="SUPFAM" id="SSF52540">
    <property type="entry name" value="P-loop containing nucleoside triphosphate hydrolases"/>
    <property type="match status" value="1"/>
</dbReference>
<protein>
    <submittedName>
        <fullName evidence="8 9">ABC transporter ATP-binding protein</fullName>
    </submittedName>
</protein>
<dbReference type="GO" id="GO:0005886">
    <property type="term" value="C:plasma membrane"/>
    <property type="evidence" value="ECO:0007669"/>
    <property type="project" value="UniProtKB-SubCell"/>
</dbReference>
<dbReference type="Proteomes" id="UP000218620">
    <property type="component" value="Unassembled WGS sequence"/>
</dbReference>
<keyword evidence="5" id="KW-0046">Antibiotic resistance</keyword>
<dbReference type="PANTHER" id="PTHR42711:SF17">
    <property type="entry name" value="ABC TRANSPORTER ATP-BINDING PROTEIN"/>
    <property type="match status" value="1"/>
</dbReference>
<dbReference type="Pfam" id="PF00005">
    <property type="entry name" value="ABC_tran"/>
    <property type="match status" value="1"/>
</dbReference>
<dbReference type="CDD" id="cd03230">
    <property type="entry name" value="ABC_DR_subfamily_A"/>
    <property type="match status" value="1"/>
</dbReference>
<dbReference type="GO" id="GO:0005524">
    <property type="term" value="F:ATP binding"/>
    <property type="evidence" value="ECO:0007669"/>
    <property type="project" value="UniProtKB-KW"/>
</dbReference>
<evidence type="ECO:0000256" key="6">
    <source>
        <dbReference type="SAM" id="MobiDB-lite"/>
    </source>
</evidence>
<comment type="subcellular location">
    <subcellularLocation>
        <location evidence="1">Cell membrane</location>
        <topology evidence="1">Peripheral membrane protein</topology>
    </subcellularLocation>
</comment>
<dbReference type="GO" id="GO:0016887">
    <property type="term" value="F:ATP hydrolysis activity"/>
    <property type="evidence" value="ECO:0007669"/>
    <property type="project" value="InterPro"/>
</dbReference>
<dbReference type="PROSITE" id="PS00211">
    <property type="entry name" value="ABC_TRANSPORTER_1"/>
    <property type="match status" value="1"/>
</dbReference>
<dbReference type="EMBL" id="CP025334">
    <property type="protein sequence ID" value="AZT98856.1"/>
    <property type="molecule type" value="Genomic_DNA"/>
</dbReference>
<dbReference type="InterPro" id="IPR027417">
    <property type="entry name" value="P-loop_NTPase"/>
</dbReference>
<reference evidence="9 10" key="1">
    <citation type="journal article" date="2017" name="Elife">
        <title>Extensive horizontal gene transfer in cheese-associated bacteria.</title>
        <authorList>
            <person name="Bonham K.S."/>
            <person name="Wolfe B.E."/>
            <person name="Dutton R.J."/>
        </authorList>
    </citation>
    <scope>NUCLEOTIDE SEQUENCE [LARGE SCALE GENOMIC DNA]</scope>
    <source>
        <strain evidence="9 10">962_8</strain>
    </source>
</reference>
<sequence length="333" mass="35338">MSTQTNNPLKRSEQAAMPPAVTLDHLTKSFGSLTAVDDIDLSIRPGEVVAFLGPNGAGKTTTIDMLLGLSRPDEGSVEIFGMPPRRAVSRGLVSSVMQTGGLLDDLTVRETVEYTSAIFASSLDVDVVLERAGIADIAHSVVKKCSGGQKQRLRFAMALLPDPALIVLDEPTTGMDVTGRRDFWHEMRADALHGKTILFATHYLEEADEFADRVILVSGGRIVADGPAHEIRAMASAKTVSATLPNSGADDLITLLRGLAGVESVDRQGRRLKMRTTDSDSAARTMFDHACTALEITSHSLEDAFISLTSSSSPASSNSPSPTSNSTLTSKGA</sequence>
<dbReference type="PROSITE" id="PS50893">
    <property type="entry name" value="ABC_TRANSPORTER_2"/>
    <property type="match status" value="1"/>
</dbReference>
<reference evidence="8 11" key="2">
    <citation type="submission" date="2017-12" db="EMBL/GenBank/DDBJ databases">
        <authorList>
            <person name="Levesque S."/>
        </authorList>
    </citation>
    <scope>NUCLEOTIDE SEQUENCE [LARGE SCALE GENOMIC DNA]</scope>
    <source>
        <strain evidence="8 11">SMQ-1420</strain>
    </source>
</reference>
<keyword evidence="2" id="KW-0813">Transport</keyword>
<dbReference type="SMART" id="SM00382">
    <property type="entry name" value="AAA"/>
    <property type="match status" value="1"/>
</dbReference>
<dbReference type="InterPro" id="IPR003593">
    <property type="entry name" value="AAA+_ATPase"/>
</dbReference>
<dbReference type="InterPro" id="IPR050763">
    <property type="entry name" value="ABC_transporter_ATP-binding"/>
</dbReference>
<dbReference type="PANTHER" id="PTHR42711">
    <property type="entry name" value="ABC TRANSPORTER ATP-BINDING PROTEIN"/>
    <property type="match status" value="1"/>
</dbReference>
<evidence type="ECO:0000259" key="7">
    <source>
        <dbReference type="PROSITE" id="PS50893"/>
    </source>
</evidence>
<organism evidence="9 10">
    <name type="scientific">Brevibacterium aurantiacum</name>
    <dbReference type="NCBI Taxonomy" id="273384"/>
    <lineage>
        <taxon>Bacteria</taxon>
        <taxon>Bacillati</taxon>
        <taxon>Actinomycetota</taxon>
        <taxon>Actinomycetes</taxon>
        <taxon>Micrococcales</taxon>
        <taxon>Brevibacteriaceae</taxon>
        <taxon>Brevibacterium</taxon>
    </lineage>
</organism>
<accession>A0A368M4G1</accession>
<keyword evidence="3" id="KW-0547">Nucleotide-binding</keyword>
<evidence type="ECO:0000313" key="11">
    <source>
        <dbReference type="Proteomes" id="UP000282731"/>
    </source>
</evidence>
<feature type="domain" description="ABC transporter" evidence="7">
    <location>
        <begin position="21"/>
        <end position="244"/>
    </location>
</feature>